<name>A0A5J4LEH1_9ACTN</name>
<dbReference type="InterPro" id="IPR036366">
    <property type="entry name" value="PGBDSf"/>
</dbReference>
<feature type="region of interest" description="Disordered" evidence="1">
    <location>
        <begin position="154"/>
        <end position="213"/>
    </location>
</feature>
<accession>A0A5J4LEH1</accession>
<comment type="caution">
    <text evidence="2">The sequence shown here is derived from an EMBL/GenBank/DDBJ whole genome shotgun (WGS) entry which is preliminary data.</text>
</comment>
<gene>
    <name evidence="2" type="ORF">San01_50500</name>
</gene>
<feature type="region of interest" description="Disordered" evidence="1">
    <location>
        <begin position="71"/>
        <end position="95"/>
    </location>
</feature>
<dbReference type="OrthoDB" id="9148571at2"/>
<dbReference type="EMBL" id="BLAG01000014">
    <property type="protein sequence ID" value="GES32563.1"/>
    <property type="molecule type" value="Genomic_DNA"/>
</dbReference>
<feature type="region of interest" description="Disordered" evidence="1">
    <location>
        <begin position="226"/>
        <end position="248"/>
    </location>
</feature>
<sequence length="1585" mass="170455">MDFEQQINWTVLPAGLSDDGRHVKVSVFIAPRLMGPAPSDDQTKRATLAPHFPDFVHWPDKITPATFDFATGEGTSEPPTTDEVSETSDTPAPSTPFVTALKPQAPLPDVNLWKSLFSVDTPLDPYVFERHTDQACETYSTQQVSGFTKGKYAEAAMNSPETPPRTRDLMRPSSDGSTGDPRTGEAPRATGGTGPGDVPPASPTEDEMPMPPELADLHSFHTIELNRPPTVDGEEPPPSPPPKKHDPDFHEMLTWLGDHPTLLRRLGLVLDFLLPADLIPVSSGERFLKVTPHWTPELGKGTKGSHNVSPRTRYVFLPDRRAFVSRASTVTNGPLTSPSLGLVELKGKFTVEPADIDAAAGKMIAPAKDATGLAPVRTHGLCLVRNDRLGTLKQDFARAAEHDAAFTRVVDQQRAQGSTPAPQIPGAAAPHAAEDEVPAPELFAQNLIRGHRLDIWDETRRQWFSLHEREVEYRQARGGPVLLTASDEGFFQAHLATPPRDAVNPDHLYVPEQLVTWDGWSLSAPRPGLVLDTDDGSAEDSRPPNKPVPLKNQAETKLPLEITPKVRPGSLPKLRFGHEYRVRLRTVDLAGNGLDMTEADALVDLAGSGTDGAAPDGLKDRKALMLPDEAGLLTFQRFESVLAPAVVPRFPFGEGASPFRMVIRSSPGAGPPPAGARTQVTVHLANVQFGKTNDEVRIVQQALLDNGRSLPHGADGIFRNETKTAYAEEQRAQGFTGSDADGIPGCTSLTKLGRNRGFAVDCGIGTGTGTGTVASTGAGRTAEQYAADFNRSSLVTAEGHLPYRGTDERHVVAPKASLRCIEWHGLLDDAIGSTDRNVQNAVYDLAVRESGSLSDTSPSQPDLQVETIKSPAADPKNPANTVLHTGEQVELPYLPDPLSTGAVFLDLPGMPAGEPFPVPWDGEIWHRPQSLRLRLAEGTAPPRFDEASRVLTVSLPKGAVATVRVCSRIDFDEKVMGMAGWCREQQESAPRLASEMEGDAAARRAAEARRTDDTLALAAASRHWMFTPWQELRLVHAVQQPLNSPVLTLATPATPRARGATAEHLAGSVALDEDSTDRIDLIAEWTEVTDGAGGRETREMTAPVFDLLTARASLNGVPGTEPYLLQNGVLSFSTQAAEDKAKAEAAAAAAHPGNPPTPDNPQGNQGNKPHPLPPVPAKHEFGDTKHRTVRYHPVAGSKFADYFPPQFATPGKNVLTVEGEAQEYSVPSSECPMAPRLLYCVPTLTLEHVGGPPGPIVHQRRGRGIRVYVDRPWFSSGDGELLGVVIGEPPGGDPKSARDSLVTLMGRDPIHRSAPVFAPTPEMFTNAVRRSGPLLLPTPSGTILPVTVVGFSPQFETDTPKPGKEENEDENKAGRWFFDLDLDTGDACLPFVRLALVRYQPDSIPGAEISKEVVLADLVRTLPDRELRVTPGDPLSVSVTGPSWDPSGSPPPRITATLQRRNSLVDDDDLGWVTLEDTTVQLTSVDAESSRTPFYTGQLPIPRGRRGPLRLMVLETEGIPPDGSTPPTTPGPVIYCDTVTFARRPGGPGGPGGDHDGDGDHDGHDHHGPGDHGGGFGGFPHTDPR</sequence>
<evidence type="ECO:0000256" key="1">
    <source>
        <dbReference type="SAM" id="MobiDB-lite"/>
    </source>
</evidence>
<feature type="region of interest" description="Disordered" evidence="1">
    <location>
        <begin position="528"/>
        <end position="554"/>
    </location>
</feature>
<feature type="region of interest" description="Disordered" evidence="1">
    <location>
        <begin position="1540"/>
        <end position="1585"/>
    </location>
</feature>
<dbReference type="Gene3D" id="1.10.101.10">
    <property type="entry name" value="PGBD-like superfamily/PGBD"/>
    <property type="match status" value="1"/>
</dbReference>
<organism evidence="2 3">
    <name type="scientific">Streptomyces angustmyceticus</name>
    <dbReference type="NCBI Taxonomy" id="285578"/>
    <lineage>
        <taxon>Bacteria</taxon>
        <taxon>Bacillati</taxon>
        <taxon>Actinomycetota</taxon>
        <taxon>Actinomycetes</taxon>
        <taxon>Kitasatosporales</taxon>
        <taxon>Streptomycetaceae</taxon>
        <taxon>Streptomyces</taxon>
    </lineage>
</organism>
<proteinExistence type="predicted"/>
<feature type="compositionally biased region" description="Basic and acidic residues" evidence="1">
    <location>
        <begin position="1553"/>
        <end position="1570"/>
    </location>
</feature>
<dbReference type="InterPro" id="IPR036365">
    <property type="entry name" value="PGBD-like_sf"/>
</dbReference>
<feature type="region of interest" description="Disordered" evidence="1">
    <location>
        <begin position="1141"/>
        <end position="1180"/>
    </location>
</feature>
<dbReference type="Proteomes" id="UP000325598">
    <property type="component" value="Unassembled WGS sequence"/>
</dbReference>
<dbReference type="SUPFAM" id="SSF47090">
    <property type="entry name" value="PGBD-like"/>
    <property type="match status" value="1"/>
</dbReference>
<evidence type="ECO:0000313" key="2">
    <source>
        <dbReference type="EMBL" id="GES32563.1"/>
    </source>
</evidence>
<reference evidence="2 3" key="1">
    <citation type="submission" date="2019-10" db="EMBL/GenBank/DDBJ databases">
        <title>Whole genome shotgun sequence of Streptomyces angustmyceticus NBRC 3934.</title>
        <authorList>
            <person name="Hosoyama A."/>
            <person name="Ichikawa N."/>
            <person name="Kimura A."/>
            <person name="Kitahashi Y."/>
            <person name="Komaki H."/>
            <person name="Uohara A."/>
        </authorList>
    </citation>
    <scope>NUCLEOTIDE SEQUENCE [LARGE SCALE GENOMIC DNA]</scope>
    <source>
        <strain evidence="2 3">NBRC 3934</strain>
    </source>
</reference>
<dbReference type="RefSeq" id="WP_143589029.1">
    <property type="nucleotide sequence ID" value="NZ_BLAG01000014.1"/>
</dbReference>
<feature type="region of interest" description="Disordered" evidence="1">
    <location>
        <begin position="410"/>
        <end position="435"/>
    </location>
</feature>
<dbReference type="GeneID" id="96756004"/>
<feature type="region of interest" description="Disordered" evidence="1">
    <location>
        <begin position="1431"/>
        <end position="1451"/>
    </location>
</feature>
<protein>
    <submittedName>
        <fullName evidence="2">Uncharacterized protein</fullName>
    </submittedName>
</protein>
<keyword evidence="3" id="KW-1185">Reference proteome</keyword>
<evidence type="ECO:0000313" key="3">
    <source>
        <dbReference type="Proteomes" id="UP000325598"/>
    </source>
</evidence>